<evidence type="ECO:0000313" key="3">
    <source>
        <dbReference type="Proteomes" id="UP001202328"/>
    </source>
</evidence>
<sequence length="78" mass="8650">MGWPRCSGDLFDDNSTGNGTSTKYKGCFSTSFMCICMRYILGLCISTHLQWNVMFVVARGDNSGGEAIPRLLRIPGFF</sequence>
<dbReference type="AlphaFoldDB" id="A0AAD4XMI0"/>
<feature type="region of interest" description="Disordered" evidence="1">
    <location>
        <begin position="1"/>
        <end position="20"/>
    </location>
</feature>
<accession>A0AAD4XMI0</accession>
<proteinExistence type="predicted"/>
<dbReference type="EMBL" id="JAJJMB010008071">
    <property type="protein sequence ID" value="KAI3926247.1"/>
    <property type="molecule type" value="Genomic_DNA"/>
</dbReference>
<protein>
    <submittedName>
        <fullName evidence="2">Uncharacterized protein</fullName>
    </submittedName>
</protein>
<dbReference type="Proteomes" id="UP001202328">
    <property type="component" value="Unassembled WGS sequence"/>
</dbReference>
<name>A0AAD4XMI0_9MAGN</name>
<organism evidence="2 3">
    <name type="scientific">Papaver atlanticum</name>
    <dbReference type="NCBI Taxonomy" id="357466"/>
    <lineage>
        <taxon>Eukaryota</taxon>
        <taxon>Viridiplantae</taxon>
        <taxon>Streptophyta</taxon>
        <taxon>Embryophyta</taxon>
        <taxon>Tracheophyta</taxon>
        <taxon>Spermatophyta</taxon>
        <taxon>Magnoliopsida</taxon>
        <taxon>Ranunculales</taxon>
        <taxon>Papaveraceae</taxon>
        <taxon>Papaveroideae</taxon>
        <taxon>Papaver</taxon>
    </lineage>
</organism>
<evidence type="ECO:0000313" key="2">
    <source>
        <dbReference type="EMBL" id="KAI3926247.1"/>
    </source>
</evidence>
<keyword evidence="3" id="KW-1185">Reference proteome</keyword>
<gene>
    <name evidence="2" type="ORF">MKW98_028383</name>
</gene>
<comment type="caution">
    <text evidence="2">The sequence shown here is derived from an EMBL/GenBank/DDBJ whole genome shotgun (WGS) entry which is preliminary data.</text>
</comment>
<reference evidence="2" key="1">
    <citation type="submission" date="2022-04" db="EMBL/GenBank/DDBJ databases">
        <title>A functionally conserved STORR gene fusion in Papaver species that diverged 16.8 million years ago.</title>
        <authorList>
            <person name="Catania T."/>
        </authorList>
    </citation>
    <scope>NUCLEOTIDE SEQUENCE</scope>
    <source>
        <strain evidence="2">S-188037</strain>
    </source>
</reference>
<evidence type="ECO:0000256" key="1">
    <source>
        <dbReference type="SAM" id="MobiDB-lite"/>
    </source>
</evidence>